<dbReference type="PATRIC" id="fig|471514.4.peg.3549"/>
<organism evidence="1 2">
    <name type="scientific">Alicyclobacillus ferrooxydans</name>
    <dbReference type="NCBI Taxonomy" id="471514"/>
    <lineage>
        <taxon>Bacteria</taxon>
        <taxon>Bacillati</taxon>
        <taxon>Bacillota</taxon>
        <taxon>Bacilli</taxon>
        <taxon>Bacillales</taxon>
        <taxon>Alicyclobacillaceae</taxon>
        <taxon>Alicyclobacillus</taxon>
    </lineage>
</organism>
<reference evidence="1 2" key="1">
    <citation type="submission" date="2015-09" db="EMBL/GenBank/DDBJ databases">
        <title>Draft genome sequence of Alicyclobacillus ferrooxydans DSM 22381.</title>
        <authorList>
            <person name="Hemp J."/>
        </authorList>
    </citation>
    <scope>NUCLEOTIDE SEQUENCE [LARGE SCALE GENOMIC DNA]</scope>
    <source>
        <strain evidence="1 2">TC-34</strain>
    </source>
</reference>
<dbReference type="InterPro" id="IPR036388">
    <property type="entry name" value="WH-like_DNA-bd_sf"/>
</dbReference>
<gene>
    <name evidence="1" type="ORF">AN477_16390</name>
</gene>
<proteinExistence type="predicted"/>
<evidence type="ECO:0000313" key="1">
    <source>
        <dbReference type="EMBL" id="KPV42707.1"/>
    </source>
</evidence>
<sequence>MTLRFTDEQLQYLSRNFANQDWAIVYLLTHDEDGNPIDFDALQGMIMREIHEGLTMTFESFRYRIARLEGAGAVDMVTGVRDGRSKLVRITPEGYRMYQLHEGGN</sequence>
<dbReference type="SUPFAM" id="SSF46785">
    <property type="entry name" value="Winged helix' DNA-binding domain"/>
    <property type="match status" value="1"/>
</dbReference>
<dbReference type="RefSeq" id="WP_054970256.1">
    <property type="nucleotide sequence ID" value="NZ_LJCO01000071.1"/>
</dbReference>
<dbReference type="STRING" id="471514.AN477_16390"/>
<accession>A0A0P9CB57</accession>
<protein>
    <submittedName>
        <fullName evidence="1">Uncharacterized protein</fullName>
    </submittedName>
</protein>
<keyword evidence="2" id="KW-1185">Reference proteome</keyword>
<dbReference type="OrthoDB" id="5327581at2"/>
<dbReference type="AlphaFoldDB" id="A0A0P9CB57"/>
<dbReference type="InterPro" id="IPR036390">
    <property type="entry name" value="WH_DNA-bd_sf"/>
</dbReference>
<dbReference type="EMBL" id="LJCO01000071">
    <property type="protein sequence ID" value="KPV42707.1"/>
    <property type="molecule type" value="Genomic_DNA"/>
</dbReference>
<comment type="caution">
    <text evidence="1">The sequence shown here is derived from an EMBL/GenBank/DDBJ whole genome shotgun (WGS) entry which is preliminary data.</text>
</comment>
<dbReference type="Proteomes" id="UP000050482">
    <property type="component" value="Unassembled WGS sequence"/>
</dbReference>
<name>A0A0P9CB57_9BACL</name>
<evidence type="ECO:0000313" key="2">
    <source>
        <dbReference type="Proteomes" id="UP000050482"/>
    </source>
</evidence>
<dbReference type="Gene3D" id="1.10.10.10">
    <property type="entry name" value="Winged helix-like DNA-binding domain superfamily/Winged helix DNA-binding domain"/>
    <property type="match status" value="1"/>
</dbReference>